<feature type="chain" id="PRO_5044776289" description="H-type lectin domain-containing protein" evidence="1">
    <location>
        <begin position="20"/>
        <end position="149"/>
    </location>
</feature>
<dbReference type="Pfam" id="PF09458">
    <property type="entry name" value="H_lectin"/>
    <property type="match status" value="1"/>
</dbReference>
<feature type="signal peptide" evidence="1">
    <location>
        <begin position="1"/>
        <end position="19"/>
    </location>
</feature>
<name>A0ABD0J0Q9_9CAEN</name>
<protein>
    <recommendedName>
        <fullName evidence="2">H-type lectin domain-containing protein</fullName>
    </recommendedName>
</protein>
<feature type="domain" description="H-type lectin" evidence="2">
    <location>
        <begin position="82"/>
        <end position="146"/>
    </location>
</feature>
<evidence type="ECO:0000313" key="4">
    <source>
        <dbReference type="Proteomes" id="UP001519460"/>
    </source>
</evidence>
<evidence type="ECO:0000256" key="1">
    <source>
        <dbReference type="SAM" id="SignalP"/>
    </source>
</evidence>
<proteinExistence type="predicted"/>
<comment type="caution">
    <text evidence="3">The sequence shown here is derived from an EMBL/GenBank/DDBJ whole genome shotgun (WGS) entry which is preliminary data.</text>
</comment>
<evidence type="ECO:0000313" key="3">
    <source>
        <dbReference type="EMBL" id="KAK7445789.1"/>
    </source>
</evidence>
<organism evidence="3 4">
    <name type="scientific">Batillaria attramentaria</name>
    <dbReference type="NCBI Taxonomy" id="370345"/>
    <lineage>
        <taxon>Eukaryota</taxon>
        <taxon>Metazoa</taxon>
        <taxon>Spiralia</taxon>
        <taxon>Lophotrochozoa</taxon>
        <taxon>Mollusca</taxon>
        <taxon>Gastropoda</taxon>
        <taxon>Caenogastropoda</taxon>
        <taxon>Sorbeoconcha</taxon>
        <taxon>Cerithioidea</taxon>
        <taxon>Batillariidae</taxon>
        <taxon>Batillaria</taxon>
    </lineage>
</organism>
<dbReference type="InterPro" id="IPR019019">
    <property type="entry name" value="H-type_lectin_domain"/>
</dbReference>
<keyword evidence="1" id="KW-0732">Signal</keyword>
<dbReference type="AlphaFoldDB" id="A0ABD0J0Q9"/>
<dbReference type="EMBL" id="JACVVK020000789">
    <property type="protein sequence ID" value="KAK7445789.1"/>
    <property type="molecule type" value="Genomic_DNA"/>
</dbReference>
<accession>A0ABD0J0Q9</accession>
<gene>
    <name evidence="3" type="ORF">BaRGS_00040304</name>
</gene>
<reference evidence="3 4" key="1">
    <citation type="journal article" date="2023" name="Sci. Data">
        <title>Genome assembly of the Korean intertidal mud-creeper Batillaria attramentaria.</title>
        <authorList>
            <person name="Patra A.K."/>
            <person name="Ho P.T."/>
            <person name="Jun S."/>
            <person name="Lee S.J."/>
            <person name="Kim Y."/>
            <person name="Won Y.J."/>
        </authorList>
    </citation>
    <scope>NUCLEOTIDE SEQUENCE [LARGE SCALE GENOMIC DNA]</scope>
    <source>
        <strain evidence="3">Wonlab-2016</strain>
    </source>
</reference>
<dbReference type="Gene3D" id="2.60.40.2080">
    <property type="match status" value="1"/>
</dbReference>
<evidence type="ECO:0000259" key="2">
    <source>
        <dbReference type="Pfam" id="PF09458"/>
    </source>
</evidence>
<sequence>MAVSVVVFVILVCFSLATSKPIDNTDAAASLKHDRRSDDGSPLQAVVDQLTQQVSALLADEAGLSGEESFTPHDETGHYETHHVTFSPPFSAAPIVTLGLTYLDAYEGHNLRVKTYMQHLASTGFDLRVQEWADSYNYRVNVMWMACPK</sequence>
<dbReference type="SUPFAM" id="SSF141086">
    <property type="entry name" value="Agglutinin HPA-like"/>
    <property type="match status" value="1"/>
</dbReference>
<dbReference type="Proteomes" id="UP001519460">
    <property type="component" value="Unassembled WGS sequence"/>
</dbReference>
<dbReference type="InterPro" id="IPR037221">
    <property type="entry name" value="H-type_lectin_dom_sf"/>
</dbReference>
<keyword evidence="4" id="KW-1185">Reference proteome</keyword>